<sequence>MTEPSVESSEFSAVDQGSTQTDYNISNMDIIHCVGEQSPRSSVTPSLSSGMVKASVNSRNFIG</sequence>
<dbReference type="EMBL" id="JH165175">
    <property type="protein sequence ID" value="KYQ30462.1"/>
    <property type="molecule type" value="Genomic_DNA"/>
</dbReference>
<accession>A0A151V4F6</accession>
<dbReference type="AlphaFoldDB" id="A0A151V4F6"/>
<keyword evidence="3" id="KW-1185">Reference proteome</keyword>
<organism evidence="2 3">
    <name type="scientific">Pyricularia oryzae (strain 70-15 / ATCC MYA-4617 / FGSC 8958)</name>
    <name type="common">Rice blast fungus</name>
    <name type="synonym">Magnaporthe oryzae</name>
    <dbReference type="NCBI Taxonomy" id="242507"/>
    <lineage>
        <taxon>Eukaryota</taxon>
        <taxon>Fungi</taxon>
        <taxon>Dikarya</taxon>
        <taxon>Ascomycota</taxon>
        <taxon>Pezizomycotina</taxon>
        <taxon>Sordariomycetes</taxon>
        <taxon>Sordariomycetidae</taxon>
        <taxon>Magnaporthales</taxon>
        <taxon>Pyriculariaceae</taxon>
        <taxon>Pyricularia</taxon>
    </lineage>
</organism>
<reference evidence="2 3" key="1">
    <citation type="journal article" date="2005" name="Nature">
        <title>The genome sequence of the rice blast fungus Magnaporthe grisea.</title>
        <authorList>
            <person name="Dean R.A."/>
            <person name="Talbot N.J."/>
            <person name="Ebbole D.J."/>
            <person name="Farman M.L."/>
            <person name="Mitchell T.K."/>
            <person name="Orbach M.J."/>
            <person name="Thon M."/>
            <person name="Kulkarni R."/>
            <person name="Xu J.R."/>
            <person name="Pan H."/>
            <person name="Read N.D."/>
            <person name="Lee Y.H."/>
            <person name="Carbone I."/>
            <person name="Brown D."/>
            <person name="Oh Y.Y."/>
            <person name="Donofrio N."/>
            <person name="Jeong J.S."/>
            <person name="Soanes D.M."/>
            <person name="Djonovic S."/>
            <person name="Kolomiets E."/>
            <person name="Rehmeyer C."/>
            <person name="Li W."/>
            <person name="Harding M."/>
            <person name="Kim S."/>
            <person name="Lebrun M.H."/>
            <person name="Bohnert H."/>
            <person name="Coughlan S."/>
            <person name="Butler J."/>
            <person name="Calvo S."/>
            <person name="Ma L.J."/>
            <person name="Nicol R."/>
            <person name="Purcell S."/>
            <person name="Nusbaum C."/>
            <person name="Galagan J.E."/>
            <person name="Birren B.W."/>
        </authorList>
    </citation>
    <scope>NUCLEOTIDE SEQUENCE [LARGE SCALE GENOMIC DNA]</scope>
    <source>
        <strain evidence="3">70-15 / ATCC MYA-4617 / FGSC 8958</strain>
    </source>
</reference>
<proteinExistence type="predicted"/>
<dbReference type="KEGG" id="mgr:MGG_18107"/>
<protein>
    <submittedName>
        <fullName evidence="2">Uncharacterized protein</fullName>
    </submittedName>
</protein>
<dbReference type="Proteomes" id="UP000009058">
    <property type="component" value="Unassembled WGS sequence"/>
</dbReference>
<dbReference type="RefSeq" id="XP_016845966.1">
    <property type="nucleotide sequence ID" value="XM_016990567.1"/>
</dbReference>
<dbReference type="GeneID" id="27922191"/>
<dbReference type="InParanoid" id="A0A151V4F6"/>
<dbReference type="VEuPathDB" id="FungiDB:MGG_18107"/>
<gene>
    <name evidence="2" type="ORF">MGG_18107</name>
</gene>
<evidence type="ECO:0000256" key="1">
    <source>
        <dbReference type="SAM" id="MobiDB-lite"/>
    </source>
</evidence>
<feature type="region of interest" description="Disordered" evidence="1">
    <location>
        <begin position="1"/>
        <end position="20"/>
    </location>
</feature>
<evidence type="ECO:0000313" key="3">
    <source>
        <dbReference type="Proteomes" id="UP000009058"/>
    </source>
</evidence>
<evidence type="ECO:0000313" key="2">
    <source>
        <dbReference type="EMBL" id="KYQ30462.1"/>
    </source>
</evidence>
<name>A0A151V4F6_PYRO7</name>